<organism evidence="3 4">
    <name type="scientific">Candidatus Thermofonsia Clade 1 bacterium</name>
    <dbReference type="NCBI Taxonomy" id="2364210"/>
    <lineage>
        <taxon>Bacteria</taxon>
        <taxon>Bacillati</taxon>
        <taxon>Chloroflexota</taxon>
        <taxon>Candidatus Thermofontia</taxon>
        <taxon>Candidatus Thermofonsia Clade 1</taxon>
    </lineage>
</organism>
<dbReference type="AlphaFoldDB" id="A0A2M8P9C2"/>
<keyword evidence="1" id="KW-0472">Membrane</keyword>
<sequence>MSAPELSAALFQRGAHVHIIGIGGAGMSAIARVLIGRGVRVSGSDRALNDQTAALAALGARIHEGHTARNLQSPDIVLISSAISPENPEVEAALAAGIP</sequence>
<protein>
    <submittedName>
        <fullName evidence="3">UDP-N-acetylmuramate--L-alanine ligase</fullName>
        <ecNumber evidence="3">6.3.2.8</ecNumber>
    </submittedName>
</protein>
<dbReference type="InterPro" id="IPR000713">
    <property type="entry name" value="Mur_ligase_N"/>
</dbReference>
<evidence type="ECO:0000256" key="1">
    <source>
        <dbReference type="SAM" id="Phobius"/>
    </source>
</evidence>
<keyword evidence="1" id="KW-1133">Transmembrane helix</keyword>
<dbReference type="Gene3D" id="3.40.50.720">
    <property type="entry name" value="NAD(P)-binding Rossmann-like Domain"/>
    <property type="match status" value="1"/>
</dbReference>
<dbReference type="EMBL" id="PGTM01000586">
    <property type="protein sequence ID" value="PJF34146.1"/>
    <property type="molecule type" value="Genomic_DNA"/>
</dbReference>
<dbReference type="Pfam" id="PF01225">
    <property type="entry name" value="Mur_ligase"/>
    <property type="match status" value="1"/>
</dbReference>
<comment type="caution">
    <text evidence="3">The sequence shown here is derived from an EMBL/GenBank/DDBJ whole genome shotgun (WGS) entry which is preliminary data.</text>
</comment>
<evidence type="ECO:0000313" key="4">
    <source>
        <dbReference type="Proteomes" id="UP000229681"/>
    </source>
</evidence>
<dbReference type="InterPro" id="IPR050061">
    <property type="entry name" value="MurCDEF_pg_biosynth"/>
</dbReference>
<feature type="transmembrane region" description="Helical" evidence="1">
    <location>
        <begin position="15"/>
        <end position="35"/>
    </location>
</feature>
<dbReference type="EC" id="6.3.2.8" evidence="3"/>
<gene>
    <name evidence="3" type="primary">murC</name>
    <name evidence="3" type="ORF">CUN49_16845</name>
</gene>
<name>A0A2M8P9C2_9CHLR</name>
<keyword evidence="3" id="KW-0436">Ligase</keyword>
<feature type="domain" description="Mur ligase N-terminal catalytic" evidence="2">
    <location>
        <begin position="16"/>
        <end position="99"/>
    </location>
</feature>
<dbReference type="GO" id="GO:0008763">
    <property type="term" value="F:UDP-N-acetylmuramate-L-alanine ligase activity"/>
    <property type="evidence" value="ECO:0007669"/>
    <property type="project" value="UniProtKB-EC"/>
</dbReference>
<accession>A0A2M8P9C2</accession>
<dbReference type="SUPFAM" id="SSF51984">
    <property type="entry name" value="MurCD N-terminal domain"/>
    <property type="match status" value="1"/>
</dbReference>
<dbReference type="PANTHER" id="PTHR43445">
    <property type="entry name" value="UDP-N-ACETYLMURAMATE--L-ALANINE LIGASE-RELATED"/>
    <property type="match status" value="1"/>
</dbReference>
<dbReference type="PANTHER" id="PTHR43445:SF3">
    <property type="entry name" value="UDP-N-ACETYLMURAMATE--L-ALANINE LIGASE"/>
    <property type="match status" value="1"/>
</dbReference>
<reference evidence="3 4" key="1">
    <citation type="submission" date="2017-11" db="EMBL/GenBank/DDBJ databases">
        <title>Evolution of Phototrophy in the Chloroflexi Phylum Driven by Horizontal Gene Transfer.</title>
        <authorList>
            <person name="Ward L.M."/>
            <person name="Hemp J."/>
            <person name="Shih P.M."/>
            <person name="Mcglynn S.E."/>
            <person name="Fischer W."/>
        </authorList>
    </citation>
    <scope>NUCLEOTIDE SEQUENCE [LARGE SCALE GENOMIC DNA]</scope>
    <source>
        <strain evidence="3">JP3_13</strain>
    </source>
</reference>
<proteinExistence type="predicted"/>
<dbReference type="Proteomes" id="UP000229681">
    <property type="component" value="Unassembled WGS sequence"/>
</dbReference>
<feature type="non-terminal residue" evidence="3">
    <location>
        <position position="99"/>
    </location>
</feature>
<evidence type="ECO:0000259" key="2">
    <source>
        <dbReference type="Pfam" id="PF01225"/>
    </source>
</evidence>
<evidence type="ECO:0000313" key="3">
    <source>
        <dbReference type="EMBL" id="PJF34146.1"/>
    </source>
</evidence>
<keyword evidence="1" id="KW-0812">Transmembrane</keyword>